<dbReference type="RefSeq" id="WP_185177689.1">
    <property type="nucleotide sequence ID" value="NZ_CBCSEP010000007.1"/>
</dbReference>
<keyword evidence="1" id="KW-0472">Membrane</keyword>
<evidence type="ECO:0000313" key="3">
    <source>
        <dbReference type="Proteomes" id="UP000574133"/>
    </source>
</evidence>
<reference evidence="2 3" key="1">
    <citation type="submission" date="2020-08" db="EMBL/GenBank/DDBJ databases">
        <title>Cohnella phylogeny.</title>
        <authorList>
            <person name="Dunlap C."/>
        </authorList>
    </citation>
    <scope>NUCLEOTIDE SEQUENCE [LARGE SCALE GENOMIC DNA]</scope>
    <source>
        <strain evidence="2 3">DSM 103658</strain>
    </source>
</reference>
<protein>
    <submittedName>
        <fullName evidence="2">Alkaline shock response membrane anchor protein AmaP</fullName>
    </submittedName>
</protein>
<gene>
    <name evidence="2" type="primary">amaP</name>
    <name evidence="2" type="ORF">H4Q31_03555</name>
</gene>
<dbReference type="AlphaFoldDB" id="A0A841T8I9"/>
<proteinExistence type="predicted"/>
<feature type="transmembrane region" description="Helical" evidence="1">
    <location>
        <begin position="7"/>
        <end position="29"/>
    </location>
</feature>
<dbReference type="Proteomes" id="UP000574133">
    <property type="component" value="Unassembled WGS sequence"/>
</dbReference>
<keyword evidence="3" id="KW-1185">Reference proteome</keyword>
<sequence length="187" mass="19979">MIKVLDRLLLFLYSLVIGIASIVAIVVASGGVERDFLTDAVANVDGGSVSVQTTVIVIAALLLLFSLRFFIVSVKRDGSSAPSINQRTDHGEIRISVETVENIALKAASRTKGVKDLRARVHAADSGLKIVVRAFIDGETAIPSLSEEMQKSIAQQVEETTGIPVAEVSVYIANVTQAPTTFKSRVE</sequence>
<dbReference type="EMBL" id="JACJVN010000016">
    <property type="protein sequence ID" value="MBB6676399.1"/>
    <property type="molecule type" value="Genomic_DNA"/>
</dbReference>
<evidence type="ECO:0000313" key="2">
    <source>
        <dbReference type="EMBL" id="MBB6676399.1"/>
    </source>
</evidence>
<feature type="transmembrane region" description="Helical" evidence="1">
    <location>
        <begin position="49"/>
        <end position="71"/>
    </location>
</feature>
<keyword evidence="1" id="KW-0812">Transmembrane</keyword>
<organism evidence="2 3">
    <name type="scientific">Cohnella lubricantis</name>
    <dbReference type="NCBI Taxonomy" id="2163172"/>
    <lineage>
        <taxon>Bacteria</taxon>
        <taxon>Bacillati</taxon>
        <taxon>Bacillota</taxon>
        <taxon>Bacilli</taxon>
        <taxon>Bacillales</taxon>
        <taxon>Paenibacillaceae</taxon>
        <taxon>Cohnella</taxon>
    </lineage>
</organism>
<dbReference type="NCBIfam" id="NF033218">
    <property type="entry name" value="anchor_AmaP"/>
    <property type="match status" value="1"/>
</dbReference>
<evidence type="ECO:0000256" key="1">
    <source>
        <dbReference type="SAM" id="Phobius"/>
    </source>
</evidence>
<keyword evidence="1" id="KW-1133">Transmembrane helix</keyword>
<name>A0A841T8I9_9BACL</name>
<accession>A0A841T8I9</accession>
<comment type="caution">
    <text evidence="2">The sequence shown here is derived from an EMBL/GenBank/DDBJ whole genome shotgun (WGS) entry which is preliminary data.</text>
</comment>